<dbReference type="OrthoDB" id="5643626at2"/>
<dbReference type="InterPro" id="IPR011250">
    <property type="entry name" value="OMP/PagP_B-barrel"/>
</dbReference>
<dbReference type="Gene3D" id="2.40.160.20">
    <property type="match status" value="1"/>
</dbReference>
<dbReference type="EMBL" id="VZZK01000006">
    <property type="protein sequence ID" value="KAB1080176.1"/>
    <property type="molecule type" value="Genomic_DNA"/>
</dbReference>
<feature type="signal peptide" evidence="2">
    <location>
        <begin position="1"/>
        <end position="27"/>
    </location>
</feature>
<keyword evidence="5" id="KW-1185">Reference proteome</keyword>
<dbReference type="RefSeq" id="WP_150999295.1">
    <property type="nucleotide sequence ID" value="NZ_BPQY01000435.1"/>
</dbReference>
<protein>
    <submittedName>
        <fullName evidence="4">Porin family protein</fullName>
    </submittedName>
</protein>
<comment type="caution">
    <text evidence="4">The sequence shown here is derived from an EMBL/GenBank/DDBJ whole genome shotgun (WGS) entry which is preliminary data.</text>
</comment>
<evidence type="ECO:0000259" key="3">
    <source>
        <dbReference type="Pfam" id="PF13505"/>
    </source>
</evidence>
<proteinExistence type="predicted"/>
<reference evidence="4 5" key="1">
    <citation type="submission" date="2019-09" db="EMBL/GenBank/DDBJ databases">
        <title>YIM 48816 draft genome.</title>
        <authorList>
            <person name="Jiang L."/>
        </authorList>
    </citation>
    <scope>NUCLEOTIDE SEQUENCE [LARGE SCALE GENOMIC DNA]</scope>
    <source>
        <strain evidence="4 5">YIM 48816</strain>
    </source>
</reference>
<organism evidence="4 5">
    <name type="scientific">Methylobacterium soli</name>
    <dbReference type="NCBI Taxonomy" id="553447"/>
    <lineage>
        <taxon>Bacteria</taxon>
        <taxon>Pseudomonadati</taxon>
        <taxon>Pseudomonadota</taxon>
        <taxon>Alphaproteobacteria</taxon>
        <taxon>Hyphomicrobiales</taxon>
        <taxon>Methylobacteriaceae</taxon>
        <taxon>Methylobacterium</taxon>
    </lineage>
</organism>
<dbReference type="InterPro" id="IPR027385">
    <property type="entry name" value="Beta-barrel_OMP"/>
</dbReference>
<name>A0A6L3T0X8_9HYPH</name>
<dbReference type="Pfam" id="PF13505">
    <property type="entry name" value="OMP_b-brl"/>
    <property type="match status" value="1"/>
</dbReference>
<keyword evidence="1 2" id="KW-0732">Signal</keyword>
<feature type="domain" description="Outer membrane protein beta-barrel" evidence="3">
    <location>
        <begin position="86"/>
        <end position="265"/>
    </location>
</feature>
<feature type="chain" id="PRO_5026662519" evidence="2">
    <location>
        <begin position="28"/>
        <end position="284"/>
    </location>
</feature>
<evidence type="ECO:0000313" key="5">
    <source>
        <dbReference type="Proteomes" id="UP000474159"/>
    </source>
</evidence>
<sequence>MVVYRLRVATAALVLAGGGLLAGPARAADLLRPALADPVPVPVEVGAGWYLRADFTESLYARPRDNTRPDPNDPGLPPLVGLRLSETGGFGGGIGYRINPWLRVDATIDQRGAGAIRAYSSRSNFVTGANLEAGRLDALTGLVNVYADLGTWWGATPYVGAGIGVSDVGISRNYTQTTCFVEACDGAPGLGPRLAAGRPNRSVASLAWALTGGVSYALGAGVSLDASYRYVDLGKAKSGTDPYGGSTRLKDLAANEVRLGLRYEFAGLPAFPSLIGVGADPYGN</sequence>
<evidence type="ECO:0000313" key="4">
    <source>
        <dbReference type="EMBL" id="KAB1080176.1"/>
    </source>
</evidence>
<dbReference type="SUPFAM" id="SSF56925">
    <property type="entry name" value="OMPA-like"/>
    <property type="match status" value="1"/>
</dbReference>
<accession>A0A6L3T0X8</accession>
<evidence type="ECO:0000256" key="1">
    <source>
        <dbReference type="ARBA" id="ARBA00022729"/>
    </source>
</evidence>
<dbReference type="Proteomes" id="UP000474159">
    <property type="component" value="Unassembled WGS sequence"/>
</dbReference>
<gene>
    <name evidence="4" type="ORF">F6X53_08135</name>
</gene>
<dbReference type="AlphaFoldDB" id="A0A6L3T0X8"/>
<evidence type="ECO:0000256" key="2">
    <source>
        <dbReference type="SAM" id="SignalP"/>
    </source>
</evidence>